<organism evidence="6 7">
    <name type="scientific">Phanerochaete sordida</name>
    <dbReference type="NCBI Taxonomy" id="48140"/>
    <lineage>
        <taxon>Eukaryota</taxon>
        <taxon>Fungi</taxon>
        <taxon>Dikarya</taxon>
        <taxon>Basidiomycota</taxon>
        <taxon>Agaricomycotina</taxon>
        <taxon>Agaricomycetes</taxon>
        <taxon>Polyporales</taxon>
        <taxon>Phanerochaetaceae</taxon>
        <taxon>Phanerochaete</taxon>
    </lineage>
</organism>
<reference evidence="6 7" key="1">
    <citation type="submission" date="2021-08" db="EMBL/GenBank/DDBJ databases">
        <title>Draft Genome Sequence of Phanerochaete sordida strain YK-624.</title>
        <authorList>
            <person name="Mori T."/>
            <person name="Dohra H."/>
            <person name="Suzuki T."/>
            <person name="Kawagishi H."/>
            <person name="Hirai H."/>
        </authorList>
    </citation>
    <scope>NUCLEOTIDE SEQUENCE [LARGE SCALE GENOMIC DNA]</scope>
    <source>
        <strain evidence="6 7">YK-624</strain>
    </source>
</reference>
<dbReference type="FunFam" id="3.40.50.720:FF:000072">
    <property type="entry name" value="Saccharopine dehydrogenase [NADP(+), L-glutamate-forming]"/>
    <property type="match status" value="1"/>
</dbReference>
<dbReference type="Proteomes" id="UP000703269">
    <property type="component" value="Unassembled WGS sequence"/>
</dbReference>
<dbReference type="Gene3D" id="1.10.1870.10">
    <property type="entry name" value="Domain 3, Saccharopine reductase"/>
    <property type="match status" value="1"/>
</dbReference>
<dbReference type="Gene3D" id="3.40.50.720">
    <property type="entry name" value="NAD(P)-binding Rossmann-like Domain"/>
    <property type="match status" value="1"/>
</dbReference>
<evidence type="ECO:0000313" key="7">
    <source>
        <dbReference type="Proteomes" id="UP000703269"/>
    </source>
</evidence>
<keyword evidence="3" id="KW-0028">Amino-acid biosynthesis</keyword>
<evidence type="ECO:0000313" key="6">
    <source>
        <dbReference type="EMBL" id="GJE90490.1"/>
    </source>
</evidence>
<evidence type="ECO:0000256" key="1">
    <source>
        <dbReference type="ARBA" id="ARBA00022857"/>
    </source>
</evidence>
<protein>
    <submittedName>
        <fullName evidence="6">Saccharopine dehydrogenase C-terminal domain-containing protein</fullName>
    </submittedName>
</protein>
<dbReference type="AlphaFoldDB" id="A0A9P3LCR2"/>
<evidence type="ECO:0000256" key="2">
    <source>
        <dbReference type="ARBA" id="ARBA00023002"/>
    </source>
</evidence>
<evidence type="ECO:0000256" key="3">
    <source>
        <dbReference type="ARBA" id="ARBA00023154"/>
    </source>
</evidence>
<comment type="caution">
    <text evidence="6">The sequence shown here is derived from an EMBL/GenBank/DDBJ whole genome shotgun (WGS) entry which is preliminary data.</text>
</comment>
<accession>A0A9P3LCR2</accession>
<dbReference type="Pfam" id="PF16653">
    <property type="entry name" value="Sacchrp_dh_C"/>
    <property type="match status" value="1"/>
</dbReference>
<dbReference type="GO" id="GO:0004753">
    <property type="term" value="F:saccharopine dehydrogenase activity"/>
    <property type="evidence" value="ECO:0007669"/>
    <property type="project" value="TreeGrafter"/>
</dbReference>
<dbReference type="InterPro" id="IPR051168">
    <property type="entry name" value="AASS"/>
</dbReference>
<keyword evidence="7" id="KW-1185">Reference proteome</keyword>
<dbReference type="InterPro" id="IPR036291">
    <property type="entry name" value="NAD(P)-bd_dom_sf"/>
</dbReference>
<dbReference type="InterPro" id="IPR032095">
    <property type="entry name" value="Sacchrp_dh-like_C"/>
</dbReference>
<dbReference type="GO" id="GO:0005737">
    <property type="term" value="C:cytoplasm"/>
    <property type="evidence" value="ECO:0007669"/>
    <property type="project" value="TreeGrafter"/>
</dbReference>
<dbReference type="InterPro" id="IPR005097">
    <property type="entry name" value="Sacchrp_dh_NADP-bd"/>
</dbReference>
<evidence type="ECO:0000259" key="4">
    <source>
        <dbReference type="Pfam" id="PF03435"/>
    </source>
</evidence>
<name>A0A9P3LCR2_9APHY</name>
<feature type="domain" description="Saccharopine dehydrogenase NADP binding" evidence="4">
    <location>
        <begin position="22"/>
        <end position="137"/>
    </location>
</feature>
<keyword evidence="2" id="KW-0560">Oxidoreductase</keyword>
<dbReference type="Pfam" id="PF03435">
    <property type="entry name" value="Sacchrp_dh_NADP"/>
    <property type="match status" value="1"/>
</dbReference>
<proteinExistence type="predicted"/>
<dbReference type="PANTHER" id="PTHR11133:SF22">
    <property type="entry name" value="ALPHA-AMINOADIPIC SEMIALDEHYDE SYNTHASE, MITOCHONDRIAL"/>
    <property type="match status" value="1"/>
</dbReference>
<dbReference type="FunFam" id="3.30.360.10:FF:000008">
    <property type="entry name" value="Alpha-aminoadipic semialdehyde synthase, mitochondrial"/>
    <property type="match status" value="1"/>
</dbReference>
<sequence length="468" mass="48918">MSAPSPADAPAPSPTPTEPRKILLLGSGLVARPAAEYIVRDPRNRLTVASRTLASAQSLAAGLPRTTATALDIADTPALEAAVAAHALVVSLVPYALHAAVIAAAVAGRTHVVTTSYVSAAMRALHGAACAAGIVVLNEVGLDPGIDHLYAVKTISEVHAKGGKITEFTSVCGGLPAPAHAGAPLGLKFSWSPRGALANCAHAAAYIHNDTTIAVPADELLAHAEPYMFSPQYELVAYPNRDATPFREFYGIPEARTVMRSNLRYAAFVEPARALVRIGWLDTAPKEWLVDGLSWAQVTQRLLGAADASESTLTSHITSVCAFPSAATASHTLATLRALGIFFSEKVEPRASPLDTLAARLAHTLAYAPGERDLVLLQHRFGIAWADGSTETRTATLEALGDPHGPSAMARLVGLPCGVAVQLVLDGVIAEPGVCAPYTEEMCAPMREVLEREGVVVVEAVVESLSRG</sequence>
<dbReference type="OrthoDB" id="10059875at2759"/>
<dbReference type="PANTHER" id="PTHR11133">
    <property type="entry name" value="SACCHAROPINE DEHYDROGENASE"/>
    <property type="match status" value="1"/>
</dbReference>
<dbReference type="SUPFAM" id="SSF51735">
    <property type="entry name" value="NAD(P)-binding Rossmann-fold domains"/>
    <property type="match status" value="1"/>
</dbReference>
<keyword evidence="1" id="KW-0521">NADP</keyword>
<dbReference type="SUPFAM" id="SSF55347">
    <property type="entry name" value="Glyceraldehyde-3-phosphate dehydrogenase-like, C-terminal domain"/>
    <property type="match status" value="1"/>
</dbReference>
<dbReference type="GO" id="GO:0019878">
    <property type="term" value="P:lysine biosynthetic process via aminoadipic acid"/>
    <property type="evidence" value="ECO:0007669"/>
    <property type="project" value="TreeGrafter"/>
</dbReference>
<feature type="domain" description="Saccharopine dehydrogenase-like C-terminal" evidence="5">
    <location>
        <begin position="141"/>
        <end position="455"/>
    </location>
</feature>
<dbReference type="Gene3D" id="3.30.360.10">
    <property type="entry name" value="Dihydrodipicolinate Reductase, domain 2"/>
    <property type="match status" value="1"/>
</dbReference>
<dbReference type="EMBL" id="BPQB01000017">
    <property type="protein sequence ID" value="GJE90490.1"/>
    <property type="molecule type" value="Genomic_DNA"/>
</dbReference>
<gene>
    <name evidence="6" type="ORF">PsYK624_066280</name>
</gene>
<keyword evidence="3" id="KW-0457">Lysine biosynthesis</keyword>
<evidence type="ECO:0000259" key="5">
    <source>
        <dbReference type="Pfam" id="PF16653"/>
    </source>
</evidence>